<feature type="region of interest" description="Disordered" evidence="11">
    <location>
        <begin position="191"/>
        <end position="234"/>
    </location>
</feature>
<organism evidence="13 14">
    <name type="scientific">Armillaria tabescens</name>
    <name type="common">Ringless honey mushroom</name>
    <name type="synonym">Agaricus tabescens</name>
    <dbReference type="NCBI Taxonomy" id="1929756"/>
    <lineage>
        <taxon>Eukaryota</taxon>
        <taxon>Fungi</taxon>
        <taxon>Dikarya</taxon>
        <taxon>Basidiomycota</taxon>
        <taxon>Agaricomycotina</taxon>
        <taxon>Agaricomycetes</taxon>
        <taxon>Agaricomycetidae</taxon>
        <taxon>Agaricales</taxon>
        <taxon>Marasmiineae</taxon>
        <taxon>Physalacriaceae</taxon>
        <taxon>Desarmillaria</taxon>
    </lineage>
</organism>
<reference evidence="13" key="1">
    <citation type="submission" date="2023-06" db="EMBL/GenBank/DDBJ databases">
        <authorList>
            <consortium name="Lawrence Berkeley National Laboratory"/>
            <person name="Ahrendt S."/>
            <person name="Sahu N."/>
            <person name="Indic B."/>
            <person name="Wong-Bajracharya J."/>
            <person name="Merenyi Z."/>
            <person name="Ke H.-M."/>
            <person name="Monk M."/>
            <person name="Kocsube S."/>
            <person name="Drula E."/>
            <person name="Lipzen A."/>
            <person name="Balint B."/>
            <person name="Henrissat B."/>
            <person name="Andreopoulos B."/>
            <person name="Martin F.M."/>
            <person name="Harder C.B."/>
            <person name="Rigling D."/>
            <person name="Ford K.L."/>
            <person name="Foster G.D."/>
            <person name="Pangilinan J."/>
            <person name="Papanicolaou A."/>
            <person name="Barry K."/>
            <person name="LaButti K."/>
            <person name="Viragh M."/>
            <person name="Koriabine M."/>
            <person name="Yan M."/>
            <person name="Riley R."/>
            <person name="Champramary S."/>
            <person name="Plett K.L."/>
            <person name="Tsai I.J."/>
            <person name="Slot J."/>
            <person name="Sipos G."/>
            <person name="Plett J."/>
            <person name="Nagy L.G."/>
            <person name="Grigoriev I.V."/>
        </authorList>
    </citation>
    <scope>NUCLEOTIDE SEQUENCE</scope>
    <source>
        <strain evidence="13">CCBAS 213</strain>
    </source>
</reference>
<dbReference type="InterPro" id="IPR036236">
    <property type="entry name" value="Znf_C2H2_sf"/>
</dbReference>
<dbReference type="GO" id="GO:0060258">
    <property type="term" value="P:negative regulation of filamentous growth"/>
    <property type="evidence" value="ECO:0007669"/>
    <property type="project" value="UniProtKB-ARBA"/>
</dbReference>
<dbReference type="Gene3D" id="3.30.160.60">
    <property type="entry name" value="Classic Zinc Finger"/>
    <property type="match status" value="2"/>
</dbReference>
<dbReference type="GO" id="GO:0000433">
    <property type="term" value="P:carbon catabolite repression of transcription from RNA polymerase II promoter by glucose"/>
    <property type="evidence" value="ECO:0007669"/>
    <property type="project" value="TreeGrafter"/>
</dbReference>
<evidence type="ECO:0000259" key="12">
    <source>
        <dbReference type="PROSITE" id="PS50157"/>
    </source>
</evidence>
<dbReference type="RefSeq" id="XP_060337930.1">
    <property type="nucleotide sequence ID" value="XM_060471431.1"/>
</dbReference>
<dbReference type="GO" id="GO:0008270">
    <property type="term" value="F:zinc ion binding"/>
    <property type="evidence" value="ECO:0007669"/>
    <property type="project" value="UniProtKB-KW"/>
</dbReference>
<keyword evidence="4" id="KW-0677">Repeat</keyword>
<evidence type="ECO:0000256" key="1">
    <source>
        <dbReference type="ARBA" id="ARBA00004123"/>
    </source>
</evidence>
<gene>
    <name evidence="13" type="ORF">EV420DRAFT_1508256</name>
</gene>
<dbReference type="SMART" id="SM00355">
    <property type="entry name" value="ZnF_C2H2"/>
    <property type="match status" value="2"/>
</dbReference>
<dbReference type="AlphaFoldDB" id="A0AA39TV32"/>
<keyword evidence="3" id="KW-0479">Metal-binding</keyword>
<evidence type="ECO:0000256" key="2">
    <source>
        <dbReference type="ARBA" id="ARBA00022491"/>
    </source>
</evidence>
<dbReference type="PANTHER" id="PTHR47428:SF1">
    <property type="entry name" value="REGULATORY PROTEIN MIG1-RELATED"/>
    <property type="match status" value="1"/>
</dbReference>
<dbReference type="GO" id="GO:0000122">
    <property type="term" value="P:negative regulation of transcription by RNA polymerase II"/>
    <property type="evidence" value="ECO:0007669"/>
    <property type="project" value="UniProtKB-ARBA"/>
</dbReference>
<dbReference type="GO" id="GO:0005634">
    <property type="term" value="C:nucleus"/>
    <property type="evidence" value="ECO:0007669"/>
    <property type="project" value="UniProtKB-SubCell"/>
</dbReference>
<keyword evidence="7" id="KW-0805">Transcription regulation</keyword>
<sequence length="308" mass="33209">MPRVDSAKLSRADSQPYNSPSPSPTLTATASSAASSGSKKRHVCPTCDRAFTTSGHLARHNRVHTGERNHKCPFPGCETRCSRQDNLQQHYRIHLAPGSRRNNRAGLARGSTSKRVPSPPPAPPALEPARLYSQPSHSPPPDSPPPLTQATLPATATLRSSDSASPELQYNLPNSYSFRPSSSYQEYPQTYAISPPVPASSRHSISHISPPSPDSVSSGPSTPAAPYVYDNEYRNGYDSPPPVLAPINVTRTGRELGSAITLNDGGIGVERHYIHQPQPYYQQTQEDQAEVSLGHGAWKGNLKGGLVQ</sequence>
<proteinExistence type="predicted"/>
<feature type="region of interest" description="Disordered" evidence="11">
    <location>
        <begin position="96"/>
        <end position="150"/>
    </location>
</feature>
<keyword evidence="14" id="KW-1185">Reference proteome</keyword>
<keyword evidence="9" id="KW-0539">Nucleus</keyword>
<evidence type="ECO:0000313" key="13">
    <source>
        <dbReference type="EMBL" id="KAK0467338.1"/>
    </source>
</evidence>
<keyword evidence="2" id="KW-0678">Repressor</keyword>
<dbReference type="Pfam" id="PF00096">
    <property type="entry name" value="zf-C2H2"/>
    <property type="match status" value="2"/>
</dbReference>
<dbReference type="PROSITE" id="PS00028">
    <property type="entry name" value="ZINC_FINGER_C2H2_1"/>
    <property type="match status" value="2"/>
</dbReference>
<name>A0AA39TV32_ARMTA</name>
<keyword evidence="6" id="KW-0862">Zinc</keyword>
<dbReference type="GO" id="GO:0000978">
    <property type="term" value="F:RNA polymerase II cis-regulatory region sequence-specific DNA binding"/>
    <property type="evidence" value="ECO:0007669"/>
    <property type="project" value="TreeGrafter"/>
</dbReference>
<evidence type="ECO:0000256" key="8">
    <source>
        <dbReference type="ARBA" id="ARBA00023163"/>
    </source>
</evidence>
<evidence type="ECO:0000256" key="4">
    <source>
        <dbReference type="ARBA" id="ARBA00022737"/>
    </source>
</evidence>
<dbReference type="Proteomes" id="UP001175211">
    <property type="component" value="Unassembled WGS sequence"/>
</dbReference>
<feature type="compositionally biased region" description="Low complexity" evidence="11">
    <location>
        <begin position="24"/>
        <end position="37"/>
    </location>
</feature>
<dbReference type="GO" id="GO:0005737">
    <property type="term" value="C:cytoplasm"/>
    <property type="evidence" value="ECO:0007669"/>
    <property type="project" value="TreeGrafter"/>
</dbReference>
<keyword evidence="5 10" id="KW-0863">Zinc-finger</keyword>
<dbReference type="GeneID" id="85354979"/>
<feature type="region of interest" description="Disordered" evidence="11">
    <location>
        <begin position="1"/>
        <end position="43"/>
    </location>
</feature>
<feature type="compositionally biased region" description="Basic and acidic residues" evidence="11">
    <location>
        <begin position="1"/>
        <end position="11"/>
    </location>
</feature>
<evidence type="ECO:0000256" key="5">
    <source>
        <dbReference type="ARBA" id="ARBA00022771"/>
    </source>
</evidence>
<evidence type="ECO:0000256" key="3">
    <source>
        <dbReference type="ARBA" id="ARBA00022723"/>
    </source>
</evidence>
<feature type="compositionally biased region" description="Pro residues" evidence="11">
    <location>
        <begin position="117"/>
        <end position="126"/>
    </location>
</feature>
<keyword evidence="8" id="KW-0804">Transcription</keyword>
<feature type="compositionally biased region" description="Low complexity" evidence="11">
    <location>
        <begin position="127"/>
        <end position="136"/>
    </location>
</feature>
<evidence type="ECO:0000256" key="7">
    <source>
        <dbReference type="ARBA" id="ARBA00023015"/>
    </source>
</evidence>
<feature type="compositionally biased region" description="Pro residues" evidence="11">
    <location>
        <begin position="137"/>
        <end position="147"/>
    </location>
</feature>
<evidence type="ECO:0000313" key="14">
    <source>
        <dbReference type="Proteomes" id="UP001175211"/>
    </source>
</evidence>
<evidence type="ECO:0000256" key="11">
    <source>
        <dbReference type="SAM" id="MobiDB-lite"/>
    </source>
</evidence>
<comment type="subcellular location">
    <subcellularLocation>
        <location evidence="1">Nucleus</location>
    </subcellularLocation>
</comment>
<evidence type="ECO:0000256" key="9">
    <source>
        <dbReference type="ARBA" id="ARBA00023242"/>
    </source>
</evidence>
<dbReference type="PANTHER" id="PTHR47428">
    <property type="entry name" value="REGULATORY PROTEIN MIG1-RELATED"/>
    <property type="match status" value="1"/>
</dbReference>
<dbReference type="InterPro" id="IPR051007">
    <property type="entry name" value="creA/MIG_C2H2-ZnF"/>
</dbReference>
<dbReference type="FunFam" id="3.30.160.60:FF:001382">
    <property type="entry name" value="Transcriptional repressor"/>
    <property type="match status" value="1"/>
</dbReference>
<feature type="compositionally biased region" description="Low complexity" evidence="11">
    <location>
        <begin position="199"/>
        <end position="222"/>
    </location>
</feature>
<dbReference type="PROSITE" id="PS50157">
    <property type="entry name" value="ZINC_FINGER_C2H2_2"/>
    <property type="match status" value="1"/>
</dbReference>
<evidence type="ECO:0000256" key="6">
    <source>
        <dbReference type="ARBA" id="ARBA00022833"/>
    </source>
</evidence>
<dbReference type="SUPFAM" id="SSF57667">
    <property type="entry name" value="beta-beta-alpha zinc fingers"/>
    <property type="match status" value="1"/>
</dbReference>
<comment type="caution">
    <text evidence="13">The sequence shown here is derived from an EMBL/GenBank/DDBJ whole genome shotgun (WGS) entry which is preliminary data.</text>
</comment>
<feature type="domain" description="C2H2-type" evidence="12">
    <location>
        <begin position="42"/>
        <end position="69"/>
    </location>
</feature>
<dbReference type="EMBL" id="JAUEPS010000003">
    <property type="protein sequence ID" value="KAK0467338.1"/>
    <property type="molecule type" value="Genomic_DNA"/>
</dbReference>
<dbReference type="InterPro" id="IPR013087">
    <property type="entry name" value="Znf_C2H2_type"/>
</dbReference>
<evidence type="ECO:0000256" key="10">
    <source>
        <dbReference type="PROSITE-ProRule" id="PRU00042"/>
    </source>
</evidence>
<protein>
    <recommendedName>
        <fullName evidence="12">C2H2-type domain-containing protein</fullName>
    </recommendedName>
</protein>
<accession>A0AA39TV32</accession>